<dbReference type="RefSeq" id="WP_166061953.1">
    <property type="nucleotide sequence ID" value="NZ_CP049889.1"/>
</dbReference>
<dbReference type="GO" id="GO:0005524">
    <property type="term" value="F:ATP binding"/>
    <property type="evidence" value="ECO:0007669"/>
    <property type="project" value="UniProtKB-UniRule"/>
</dbReference>
<comment type="subcellular location">
    <subcellularLocation>
        <location evidence="1 13">Cytoplasm</location>
    </subcellularLocation>
</comment>
<evidence type="ECO:0000256" key="3">
    <source>
        <dbReference type="ARBA" id="ARBA00012584"/>
    </source>
</evidence>
<dbReference type="PIRSF" id="PIRSF004930">
    <property type="entry name" value="Tln_factor_SUA5"/>
    <property type="match status" value="1"/>
</dbReference>
<evidence type="ECO:0000256" key="2">
    <source>
        <dbReference type="ARBA" id="ARBA00007663"/>
    </source>
</evidence>
<feature type="binding site" evidence="14">
    <location>
        <position position="53"/>
    </location>
    <ligand>
        <name>ATP</name>
        <dbReference type="ChEBI" id="CHEBI:30616"/>
    </ligand>
</feature>
<dbReference type="InterPro" id="IPR006070">
    <property type="entry name" value="Sua5-like_dom"/>
</dbReference>
<evidence type="ECO:0000313" key="17">
    <source>
        <dbReference type="Proteomes" id="UP000501830"/>
    </source>
</evidence>
<dbReference type="KEGG" id="jpo:G7058_01920"/>
<dbReference type="Gene3D" id="3.40.50.11030">
    <property type="entry name" value="Threonylcarbamoyl-AMP synthase, C-terminal domain"/>
    <property type="match status" value="1"/>
</dbReference>
<keyword evidence="17" id="KW-1185">Reference proteome</keyword>
<dbReference type="PANTHER" id="PTHR17490">
    <property type="entry name" value="SUA5"/>
    <property type="match status" value="1"/>
</dbReference>
<keyword evidence="9 13" id="KW-0547">Nucleotide-binding</keyword>
<name>A0A6G7WF82_9LACT</name>
<dbReference type="AlphaFoldDB" id="A0A6G7WF82"/>
<dbReference type="GeneID" id="94552016"/>
<feature type="binding site" evidence="14">
    <location>
        <position position="176"/>
    </location>
    <ligand>
        <name>L-threonine</name>
        <dbReference type="ChEBI" id="CHEBI:57926"/>
    </ligand>
</feature>
<dbReference type="Gene3D" id="3.90.870.10">
    <property type="entry name" value="DHBP synthase"/>
    <property type="match status" value="1"/>
</dbReference>
<evidence type="ECO:0000256" key="13">
    <source>
        <dbReference type="PIRNR" id="PIRNR004930"/>
    </source>
</evidence>
<evidence type="ECO:0000256" key="14">
    <source>
        <dbReference type="PIRSR" id="PIRSR004930-1"/>
    </source>
</evidence>
<evidence type="ECO:0000256" key="6">
    <source>
        <dbReference type="ARBA" id="ARBA00022679"/>
    </source>
</evidence>
<evidence type="ECO:0000256" key="12">
    <source>
        <dbReference type="ARBA" id="ARBA00048366"/>
    </source>
</evidence>
<feature type="binding site" evidence="14">
    <location>
        <position position="146"/>
    </location>
    <ligand>
        <name>ATP</name>
        <dbReference type="ChEBI" id="CHEBI:30616"/>
    </ligand>
</feature>
<evidence type="ECO:0000313" key="16">
    <source>
        <dbReference type="EMBL" id="QIK50913.1"/>
    </source>
</evidence>
<reference evidence="16 17" key="1">
    <citation type="journal article" date="2017" name="Int. J. Syst. Evol. Microbiol.">
        <title>Jeotgalibaca porci sp. nov. and Jeotgalibaca arthritidis sp. nov., isolated from pigs, and emended description of the genus Jeotgalibaca.</title>
        <authorList>
            <person name="Zamora L."/>
            <person name="Perez-Sancho M."/>
            <person name="Dominguez L."/>
            <person name="Fernandez-Garayzabal J.F."/>
            <person name="Vela A.I."/>
        </authorList>
    </citation>
    <scope>NUCLEOTIDE SEQUENCE [LARGE SCALE GENOMIC DNA]</scope>
    <source>
        <strain evidence="16 17">CCUG 69148</strain>
    </source>
</reference>
<feature type="binding site" evidence="14">
    <location>
        <position position="233"/>
    </location>
    <ligand>
        <name>ATP</name>
        <dbReference type="ChEBI" id="CHEBI:30616"/>
    </ligand>
</feature>
<comment type="similarity">
    <text evidence="2 13">Belongs to the SUA5 family.</text>
</comment>
<dbReference type="GO" id="GO:0061710">
    <property type="term" value="F:L-threonylcarbamoyladenylate synthase"/>
    <property type="evidence" value="ECO:0007669"/>
    <property type="project" value="UniProtKB-EC"/>
</dbReference>
<gene>
    <name evidence="16" type="ORF">G7058_01920</name>
</gene>
<feature type="binding site" evidence="14">
    <location>
        <position position="112"/>
    </location>
    <ligand>
        <name>ATP</name>
        <dbReference type="ChEBI" id="CHEBI:30616"/>
    </ligand>
</feature>
<dbReference type="Pfam" id="PF01300">
    <property type="entry name" value="Sua5_yciO_yrdC"/>
    <property type="match status" value="1"/>
</dbReference>
<sequence>METQLFNQESIREAGNLLKNGELVAFPTETVYGLGAIASNEEAVENVYTVKGRPSDNPLIVHVASTEIDEWVADVPKVARKLMDKFWPGPLTLIFNTKAGVFPSAVTGGQETVAMRMPDQTLALQLIKEAGFPIVGPSANTSGKPSPTTAQHVSHDLNDKIAGIVDGGETKIGVESTVLDLTDSRGLIILRPGAVTREALQIVTDQKVWMSEEVASADATDAPKAPGMKYMHYSPTQPVILMRDNWGEKIAELLAAGNTIGVLASDEQITELTDFSELAVYSLGSRTDENAASQRLYAGLRYFDMTNVTVILAEGYPKDGIGVAFMNRLEKAASSMYPE</sequence>
<dbReference type="GO" id="GO:0003725">
    <property type="term" value="F:double-stranded RNA binding"/>
    <property type="evidence" value="ECO:0007669"/>
    <property type="project" value="UniProtKB-UniRule"/>
</dbReference>
<evidence type="ECO:0000256" key="1">
    <source>
        <dbReference type="ARBA" id="ARBA00004496"/>
    </source>
</evidence>
<evidence type="ECO:0000256" key="11">
    <source>
        <dbReference type="ARBA" id="ARBA00029774"/>
    </source>
</evidence>
<evidence type="ECO:0000256" key="9">
    <source>
        <dbReference type="ARBA" id="ARBA00022741"/>
    </source>
</evidence>
<evidence type="ECO:0000256" key="7">
    <source>
        <dbReference type="ARBA" id="ARBA00022694"/>
    </source>
</evidence>
<dbReference type="SUPFAM" id="SSF55821">
    <property type="entry name" value="YrdC/RibB"/>
    <property type="match status" value="1"/>
</dbReference>
<dbReference type="EMBL" id="CP049889">
    <property type="protein sequence ID" value="QIK50913.1"/>
    <property type="molecule type" value="Genomic_DNA"/>
</dbReference>
<feature type="binding site" evidence="14">
    <location>
        <position position="191"/>
    </location>
    <ligand>
        <name>ATP</name>
        <dbReference type="ChEBI" id="CHEBI:30616"/>
    </ligand>
</feature>
<dbReference type="InterPro" id="IPR050156">
    <property type="entry name" value="TC-AMP_synthase_SUA5"/>
</dbReference>
<comment type="catalytic activity">
    <reaction evidence="12 13">
        <text>L-threonine + hydrogencarbonate + ATP = L-threonylcarbamoyladenylate + diphosphate + H2O</text>
        <dbReference type="Rhea" id="RHEA:36407"/>
        <dbReference type="ChEBI" id="CHEBI:15377"/>
        <dbReference type="ChEBI" id="CHEBI:17544"/>
        <dbReference type="ChEBI" id="CHEBI:30616"/>
        <dbReference type="ChEBI" id="CHEBI:33019"/>
        <dbReference type="ChEBI" id="CHEBI:57926"/>
        <dbReference type="ChEBI" id="CHEBI:73682"/>
        <dbReference type="EC" id="2.7.7.87"/>
    </reaction>
</comment>
<feature type="binding site" evidence="14">
    <location>
        <position position="138"/>
    </location>
    <ligand>
        <name>ATP</name>
        <dbReference type="ChEBI" id="CHEBI:30616"/>
    </ligand>
</feature>
<dbReference type="GO" id="GO:0005737">
    <property type="term" value="C:cytoplasm"/>
    <property type="evidence" value="ECO:0007669"/>
    <property type="project" value="UniProtKB-SubCell"/>
</dbReference>
<accession>A0A6G7WF82</accession>
<feature type="binding site" evidence="14">
    <location>
        <position position="116"/>
    </location>
    <ligand>
        <name>L-threonine</name>
        <dbReference type="ChEBI" id="CHEBI:57926"/>
    </ligand>
</feature>
<dbReference type="PANTHER" id="PTHR17490:SF16">
    <property type="entry name" value="THREONYLCARBAMOYL-AMP SYNTHASE"/>
    <property type="match status" value="1"/>
</dbReference>
<evidence type="ECO:0000259" key="15">
    <source>
        <dbReference type="PROSITE" id="PS51163"/>
    </source>
</evidence>
<dbReference type="GO" id="GO:0006450">
    <property type="term" value="P:regulation of translational fidelity"/>
    <property type="evidence" value="ECO:0007669"/>
    <property type="project" value="TreeGrafter"/>
</dbReference>
<dbReference type="InterPro" id="IPR038385">
    <property type="entry name" value="Sua5/YwlC_C"/>
</dbReference>
<keyword evidence="10 13" id="KW-0067">ATP-binding</keyword>
<feature type="domain" description="YrdC-like" evidence="15">
    <location>
        <begin position="8"/>
        <end position="195"/>
    </location>
</feature>
<comment type="function">
    <text evidence="13">Required for the formation of a threonylcarbamoyl group on adenosine at position 37 (t(6)A37) in tRNAs that read codons beginning with adenine.</text>
</comment>
<dbReference type="Proteomes" id="UP000501830">
    <property type="component" value="Chromosome"/>
</dbReference>
<dbReference type="PROSITE" id="PS51163">
    <property type="entry name" value="YRDC"/>
    <property type="match status" value="1"/>
</dbReference>
<keyword evidence="5 13" id="KW-0963">Cytoplasm</keyword>
<dbReference type="InterPro" id="IPR017945">
    <property type="entry name" value="DHBP_synth_RibB-like_a/b_dom"/>
</dbReference>
<proteinExistence type="inferred from homology"/>
<dbReference type="GO" id="GO:0008033">
    <property type="term" value="P:tRNA processing"/>
    <property type="evidence" value="ECO:0007669"/>
    <property type="project" value="UniProtKB-KW"/>
</dbReference>
<evidence type="ECO:0000256" key="4">
    <source>
        <dbReference type="ARBA" id="ARBA00015492"/>
    </source>
</evidence>
<evidence type="ECO:0000256" key="5">
    <source>
        <dbReference type="ARBA" id="ARBA00022490"/>
    </source>
</evidence>
<feature type="binding site" evidence="14">
    <location>
        <position position="62"/>
    </location>
    <ligand>
        <name>L-threonine</name>
        <dbReference type="ChEBI" id="CHEBI:57926"/>
    </ligand>
</feature>
<feature type="binding site" evidence="14">
    <location>
        <position position="30"/>
    </location>
    <ligand>
        <name>L-threonine</name>
        <dbReference type="ChEBI" id="CHEBI:57926"/>
    </ligand>
</feature>
<dbReference type="InterPro" id="IPR005145">
    <property type="entry name" value="Sua5_C"/>
</dbReference>
<dbReference type="GO" id="GO:0000049">
    <property type="term" value="F:tRNA binding"/>
    <property type="evidence" value="ECO:0007669"/>
    <property type="project" value="TreeGrafter"/>
</dbReference>
<keyword evidence="7 13" id="KW-0819">tRNA processing</keyword>
<dbReference type="Pfam" id="PF03481">
    <property type="entry name" value="Sua5_C"/>
    <property type="match status" value="1"/>
</dbReference>
<evidence type="ECO:0000256" key="8">
    <source>
        <dbReference type="ARBA" id="ARBA00022695"/>
    </source>
</evidence>
<keyword evidence="8 13" id="KW-0548">Nucleotidyltransferase</keyword>
<organism evidence="16 17">
    <name type="scientific">Jeotgalibaca porci</name>
    <dbReference type="NCBI Taxonomy" id="1868793"/>
    <lineage>
        <taxon>Bacteria</taxon>
        <taxon>Bacillati</taxon>
        <taxon>Bacillota</taxon>
        <taxon>Bacilli</taxon>
        <taxon>Lactobacillales</taxon>
        <taxon>Carnobacteriaceae</taxon>
        <taxon>Jeotgalibaca</taxon>
    </lineage>
</organism>
<dbReference type="EC" id="2.7.7.87" evidence="3 13"/>
<keyword evidence="6 13" id="KW-0808">Transferase</keyword>
<dbReference type="NCBIfam" id="TIGR00057">
    <property type="entry name" value="L-threonylcarbamoyladenylate synthase"/>
    <property type="match status" value="1"/>
</dbReference>
<evidence type="ECO:0000256" key="10">
    <source>
        <dbReference type="ARBA" id="ARBA00022840"/>
    </source>
</evidence>
<protein>
    <recommendedName>
        <fullName evidence="4 13">Threonylcarbamoyl-AMP synthase</fullName>
        <shortName evidence="13">TC-AMP synthase</shortName>
        <ecNumber evidence="3 13">2.7.7.87</ecNumber>
    </recommendedName>
    <alternativeName>
        <fullName evidence="11 13">L-threonylcarbamoyladenylate synthase</fullName>
    </alternativeName>
</protein>
<dbReference type="InterPro" id="IPR010923">
    <property type="entry name" value="T(6)A37_SUA5"/>
</dbReference>
<dbReference type="FunFam" id="3.90.870.10:FF:000009">
    <property type="entry name" value="Threonylcarbamoyl-AMP synthase, putative"/>
    <property type="match status" value="1"/>
</dbReference>
<feature type="binding site" evidence="14">
    <location>
        <position position="57"/>
    </location>
    <ligand>
        <name>ATP</name>
        <dbReference type="ChEBI" id="CHEBI:30616"/>
    </ligand>
</feature>